<organism evidence="10 11">
    <name type="scientific">Colocasia esculenta</name>
    <name type="common">Wild taro</name>
    <name type="synonym">Arum esculentum</name>
    <dbReference type="NCBI Taxonomy" id="4460"/>
    <lineage>
        <taxon>Eukaryota</taxon>
        <taxon>Viridiplantae</taxon>
        <taxon>Streptophyta</taxon>
        <taxon>Embryophyta</taxon>
        <taxon>Tracheophyta</taxon>
        <taxon>Spermatophyta</taxon>
        <taxon>Magnoliopsida</taxon>
        <taxon>Liliopsida</taxon>
        <taxon>Araceae</taxon>
        <taxon>Aroideae</taxon>
        <taxon>Colocasieae</taxon>
        <taxon>Colocasia</taxon>
    </lineage>
</organism>
<evidence type="ECO:0000256" key="5">
    <source>
        <dbReference type="ARBA" id="ARBA00023136"/>
    </source>
</evidence>
<dbReference type="GO" id="GO:0005886">
    <property type="term" value="C:plasma membrane"/>
    <property type="evidence" value="ECO:0007669"/>
    <property type="project" value="UniProtKB-SubCell"/>
</dbReference>
<evidence type="ECO:0000259" key="9">
    <source>
        <dbReference type="SMART" id="SM00768"/>
    </source>
</evidence>
<keyword evidence="3" id="KW-0449">Lipoprotein</keyword>
<dbReference type="AlphaFoldDB" id="A0A843W226"/>
<dbReference type="Proteomes" id="UP000652761">
    <property type="component" value="Unassembled WGS sequence"/>
</dbReference>
<dbReference type="PANTHER" id="PTHR31044">
    <property type="entry name" value="BETA-1,3 GLUCANASE"/>
    <property type="match status" value="1"/>
</dbReference>
<dbReference type="PANTHER" id="PTHR31044:SF36">
    <property type="entry name" value="CARBOHYDRATE-BINDING X8 DOMAIN SUPERFAMILY PROTEIN"/>
    <property type="match status" value="1"/>
</dbReference>
<dbReference type="OrthoDB" id="421038at2759"/>
<evidence type="ECO:0000256" key="4">
    <source>
        <dbReference type="ARBA" id="ARBA00022729"/>
    </source>
</evidence>
<evidence type="ECO:0000256" key="6">
    <source>
        <dbReference type="ARBA" id="ARBA00023157"/>
    </source>
</evidence>
<keyword evidence="11" id="KW-1185">Reference proteome</keyword>
<keyword evidence="6" id="KW-1015">Disulfide bond</keyword>
<name>A0A843W226_COLES</name>
<dbReference type="InterPro" id="IPR044788">
    <property type="entry name" value="X8_dom_prot"/>
</dbReference>
<evidence type="ECO:0000256" key="7">
    <source>
        <dbReference type="ARBA" id="ARBA00023180"/>
    </source>
</evidence>
<sequence length="293" mass="31403">MAFMGFPVEGYFYIKETVNLQREKLMGTNLSIPRGQYPSSLFITPSAFQDLKIPGEICKPDESGETVCFPQNSLQAYRLGFDGLSVTHPQPRIEREREREGEREKKKKATLNNHEESVGLRLQPAVDGMLSGKPQLGEYIIILSALLQHVSQWLLLSPCAVSAARIPPASATTGGGGGGGGRYRRAAAESTVPIPTLSPREGNTTFLGGTTWCVARPGALLTDVQRALDWACGPGDGAADCSPVQVGGACYEPDTLLGHASYAFNSYYQQNGNSDVACNFGGTAALTTRDPSE</sequence>
<dbReference type="EMBL" id="NMUH01003004">
    <property type="protein sequence ID" value="MQM03279.1"/>
    <property type="molecule type" value="Genomic_DNA"/>
</dbReference>
<accession>A0A843W226</accession>
<keyword evidence="5" id="KW-0472">Membrane</keyword>
<comment type="caution">
    <text evidence="10">The sequence shown here is derived from an EMBL/GenBank/DDBJ whole genome shotgun (WGS) entry which is preliminary data.</text>
</comment>
<protein>
    <recommendedName>
        <fullName evidence="9">X8 domain-containing protein</fullName>
    </recommendedName>
</protein>
<evidence type="ECO:0000313" key="10">
    <source>
        <dbReference type="EMBL" id="MQM03279.1"/>
    </source>
</evidence>
<comment type="subcellular location">
    <subcellularLocation>
        <location evidence="1">Cell membrane</location>
        <topology evidence="1">Lipid-anchor</topology>
        <topology evidence="1">GPI-anchor</topology>
    </subcellularLocation>
</comment>
<dbReference type="FunFam" id="1.20.58.1040:FF:000001">
    <property type="entry name" value="Glucan endo-1,3-beta-glucosidase 4"/>
    <property type="match status" value="1"/>
</dbReference>
<gene>
    <name evidence="10" type="ORF">Taro_036055</name>
</gene>
<feature type="region of interest" description="Disordered" evidence="8">
    <location>
        <begin position="88"/>
        <end position="115"/>
    </location>
</feature>
<reference evidence="10" key="1">
    <citation type="submission" date="2017-07" db="EMBL/GenBank/DDBJ databases">
        <title>Taro Niue Genome Assembly and Annotation.</title>
        <authorList>
            <person name="Atibalentja N."/>
            <person name="Keating K."/>
            <person name="Fields C.J."/>
        </authorList>
    </citation>
    <scope>NUCLEOTIDE SEQUENCE</scope>
    <source>
        <strain evidence="10">Niue_2</strain>
        <tissue evidence="10">Leaf</tissue>
    </source>
</reference>
<dbReference type="InterPro" id="IPR012946">
    <property type="entry name" value="X8"/>
</dbReference>
<evidence type="ECO:0000256" key="2">
    <source>
        <dbReference type="ARBA" id="ARBA00022475"/>
    </source>
</evidence>
<evidence type="ECO:0000313" key="11">
    <source>
        <dbReference type="Proteomes" id="UP000652761"/>
    </source>
</evidence>
<evidence type="ECO:0000256" key="3">
    <source>
        <dbReference type="ARBA" id="ARBA00022622"/>
    </source>
</evidence>
<feature type="domain" description="X8" evidence="9">
    <location>
        <begin position="211"/>
        <end position="292"/>
    </location>
</feature>
<proteinExistence type="predicted"/>
<dbReference type="Pfam" id="PF07983">
    <property type="entry name" value="X8"/>
    <property type="match status" value="1"/>
</dbReference>
<evidence type="ECO:0000256" key="8">
    <source>
        <dbReference type="SAM" id="MobiDB-lite"/>
    </source>
</evidence>
<dbReference type="SMART" id="SM00768">
    <property type="entry name" value="X8"/>
    <property type="match status" value="1"/>
</dbReference>
<keyword evidence="3" id="KW-0336">GPI-anchor</keyword>
<evidence type="ECO:0000256" key="1">
    <source>
        <dbReference type="ARBA" id="ARBA00004609"/>
    </source>
</evidence>
<dbReference type="GO" id="GO:0098552">
    <property type="term" value="C:side of membrane"/>
    <property type="evidence" value="ECO:0007669"/>
    <property type="project" value="UniProtKB-KW"/>
</dbReference>
<dbReference type="GO" id="GO:0009506">
    <property type="term" value="C:plasmodesma"/>
    <property type="evidence" value="ECO:0007669"/>
    <property type="project" value="UniProtKB-ARBA"/>
</dbReference>
<keyword evidence="7" id="KW-0325">Glycoprotein</keyword>
<keyword evidence="2" id="KW-1003">Cell membrane</keyword>
<dbReference type="Gene3D" id="1.20.58.1040">
    <property type="match status" value="1"/>
</dbReference>
<keyword evidence="4" id="KW-0732">Signal</keyword>
<feature type="compositionally biased region" description="Basic and acidic residues" evidence="8">
    <location>
        <begin position="91"/>
        <end position="104"/>
    </location>
</feature>